<dbReference type="Proteomes" id="UP000179129">
    <property type="component" value="Unassembled WGS sequence"/>
</dbReference>
<organism evidence="2 3">
    <name type="scientific">Candidatus Glassbacteria bacterium RIFCSPLOWO2_12_FULL_58_11</name>
    <dbReference type="NCBI Taxonomy" id="1817867"/>
    <lineage>
        <taxon>Bacteria</taxon>
        <taxon>Candidatus Glassiibacteriota</taxon>
    </lineage>
</organism>
<gene>
    <name evidence="2" type="ORF">A3F83_16050</name>
</gene>
<dbReference type="SUPFAM" id="SSF53474">
    <property type="entry name" value="alpha/beta-Hydrolases"/>
    <property type="match status" value="1"/>
</dbReference>
<dbReference type="Gene3D" id="3.40.50.1820">
    <property type="entry name" value="alpha/beta hydrolase"/>
    <property type="match status" value="1"/>
</dbReference>
<accession>A0A1F5YYS8</accession>
<comment type="caution">
    <text evidence="2">The sequence shown here is derived from an EMBL/GenBank/DDBJ whole genome shotgun (WGS) entry which is preliminary data.</text>
</comment>
<dbReference type="STRING" id="1817867.A3F83_16050"/>
<sequence>MVLLKSLSLGFLSAAFVLAALALLLRLLENRLTFYPWHEFESLPEDFGLDYEEIRLCPAAGATVHGWYFRPRETEAPVLLLCHGNAGNISHRLEWLAPFIRSGLGAVLFDYRGYGLSSGKPGEIAFREDALAVWEFLTLRKGIPPRNLVVIGRSLGGAPASWLAGERESRCLVLEGVFGQGKEMAAKLFGFLPVHLVMKNRWEIARSLKRVAVPVLIIHGTRDEVVPFRLGERLAAQSDPSRVTFWPVEGGGHLDLDQLLGEEYYQRILKFIRGA</sequence>
<feature type="domain" description="AB hydrolase-1" evidence="1">
    <location>
        <begin position="77"/>
        <end position="171"/>
    </location>
</feature>
<evidence type="ECO:0000259" key="1">
    <source>
        <dbReference type="Pfam" id="PF00561"/>
    </source>
</evidence>
<reference evidence="2 3" key="1">
    <citation type="journal article" date="2016" name="Nat. Commun.">
        <title>Thousands of microbial genomes shed light on interconnected biogeochemical processes in an aquifer system.</title>
        <authorList>
            <person name="Anantharaman K."/>
            <person name="Brown C.T."/>
            <person name="Hug L.A."/>
            <person name="Sharon I."/>
            <person name="Castelle C.J."/>
            <person name="Probst A.J."/>
            <person name="Thomas B.C."/>
            <person name="Singh A."/>
            <person name="Wilkins M.J."/>
            <person name="Karaoz U."/>
            <person name="Brodie E.L."/>
            <person name="Williams K.H."/>
            <person name="Hubbard S.S."/>
            <person name="Banfield J.F."/>
        </authorList>
    </citation>
    <scope>NUCLEOTIDE SEQUENCE [LARGE SCALE GENOMIC DNA]</scope>
</reference>
<dbReference type="InterPro" id="IPR000073">
    <property type="entry name" value="AB_hydrolase_1"/>
</dbReference>
<protein>
    <recommendedName>
        <fullName evidence="1">AB hydrolase-1 domain-containing protein</fullName>
    </recommendedName>
</protein>
<dbReference type="EMBL" id="MFIX01000063">
    <property type="protein sequence ID" value="OGG05331.1"/>
    <property type="molecule type" value="Genomic_DNA"/>
</dbReference>
<name>A0A1F5YYS8_9BACT</name>
<proteinExistence type="predicted"/>
<dbReference type="InterPro" id="IPR029058">
    <property type="entry name" value="AB_hydrolase_fold"/>
</dbReference>
<dbReference type="PANTHER" id="PTHR12277:SF81">
    <property type="entry name" value="PROTEIN ABHD13"/>
    <property type="match status" value="1"/>
</dbReference>
<dbReference type="PANTHER" id="PTHR12277">
    <property type="entry name" value="ALPHA/BETA HYDROLASE DOMAIN-CONTAINING PROTEIN"/>
    <property type="match status" value="1"/>
</dbReference>
<evidence type="ECO:0000313" key="3">
    <source>
        <dbReference type="Proteomes" id="UP000179129"/>
    </source>
</evidence>
<dbReference type="Pfam" id="PF00561">
    <property type="entry name" value="Abhydrolase_1"/>
    <property type="match status" value="1"/>
</dbReference>
<evidence type="ECO:0000313" key="2">
    <source>
        <dbReference type="EMBL" id="OGG05331.1"/>
    </source>
</evidence>
<dbReference type="AlphaFoldDB" id="A0A1F5YYS8"/>